<comment type="caution">
    <text evidence="2">The sequence shown here is derived from an EMBL/GenBank/DDBJ whole genome shotgun (WGS) entry which is preliminary data.</text>
</comment>
<evidence type="ECO:0000256" key="1">
    <source>
        <dbReference type="SAM" id="MobiDB-lite"/>
    </source>
</evidence>
<evidence type="ECO:0000313" key="3">
    <source>
        <dbReference type="Proteomes" id="UP000646548"/>
    </source>
</evidence>
<feature type="compositionally biased region" description="Basic and acidic residues" evidence="1">
    <location>
        <begin position="56"/>
        <end position="71"/>
    </location>
</feature>
<evidence type="ECO:0000313" key="2">
    <source>
        <dbReference type="EMBL" id="KAF6730205.1"/>
    </source>
</evidence>
<protein>
    <submittedName>
        <fullName evidence="2">Uncharacterized protein</fullName>
    </submittedName>
</protein>
<dbReference type="AlphaFoldDB" id="A0A834F9K7"/>
<feature type="compositionally biased region" description="Basic and acidic residues" evidence="1">
    <location>
        <begin position="11"/>
        <end position="48"/>
    </location>
</feature>
<organism evidence="2 3">
    <name type="scientific">Oryzias melastigma</name>
    <name type="common">Marine medaka</name>
    <dbReference type="NCBI Taxonomy" id="30732"/>
    <lineage>
        <taxon>Eukaryota</taxon>
        <taxon>Metazoa</taxon>
        <taxon>Chordata</taxon>
        <taxon>Craniata</taxon>
        <taxon>Vertebrata</taxon>
        <taxon>Euteleostomi</taxon>
        <taxon>Actinopterygii</taxon>
        <taxon>Neopterygii</taxon>
        <taxon>Teleostei</taxon>
        <taxon>Neoteleostei</taxon>
        <taxon>Acanthomorphata</taxon>
        <taxon>Ovalentaria</taxon>
        <taxon>Atherinomorphae</taxon>
        <taxon>Beloniformes</taxon>
        <taxon>Adrianichthyidae</taxon>
        <taxon>Oryziinae</taxon>
        <taxon>Oryzias</taxon>
    </lineage>
</organism>
<reference evidence="2" key="1">
    <citation type="journal article" name="BMC Genomics">
        <title>Long-read sequencing and de novo genome assembly of marine medaka (Oryzias melastigma).</title>
        <authorList>
            <person name="Liang P."/>
            <person name="Saqib H.S.A."/>
            <person name="Ni X."/>
            <person name="Shen Y."/>
        </authorList>
    </citation>
    <scope>NUCLEOTIDE SEQUENCE</scope>
    <source>
        <strain evidence="2">Bigg-433</strain>
    </source>
</reference>
<sequence>MWMMVRRRNNRQRDSQTDRQSDSQTDRQRQVDRQVYRQTDRRTDRDRWNNGQVYRQTDRRTDRDRWTDRCTGRQTGGQTDRQVDRQVDRQTDRWTDGQTGGTMDRCTDRQTDRQVEVLKHMNSSSDEGESSPGPPAFVPLLQICFLEGSRTGSEVLHVEDVASVLKVRAVSADASECCLQDRAIIRPLYCRRRDGRRVLTETRCCGEAVCTAGVVQDGNPSRV</sequence>
<name>A0A834F9K7_ORYME</name>
<feature type="region of interest" description="Disordered" evidence="1">
    <location>
        <begin position="1"/>
        <end position="106"/>
    </location>
</feature>
<dbReference type="EMBL" id="WKFB01000243">
    <property type="protein sequence ID" value="KAF6730205.1"/>
    <property type="molecule type" value="Genomic_DNA"/>
</dbReference>
<dbReference type="Proteomes" id="UP000646548">
    <property type="component" value="Unassembled WGS sequence"/>
</dbReference>
<accession>A0A834F9K7</accession>
<proteinExistence type="predicted"/>
<feature type="compositionally biased region" description="Basic residues" evidence="1">
    <location>
        <begin position="1"/>
        <end position="10"/>
    </location>
</feature>
<gene>
    <name evidence="2" type="ORF">FQA47_015187</name>
</gene>
<feature type="compositionally biased region" description="Basic and acidic residues" evidence="1">
    <location>
        <begin position="81"/>
        <end position="95"/>
    </location>
</feature>